<feature type="compositionally biased region" description="Low complexity" evidence="1">
    <location>
        <begin position="1"/>
        <end position="25"/>
    </location>
</feature>
<dbReference type="SUPFAM" id="SSF109854">
    <property type="entry name" value="DinB/YfiT-like putative metalloenzymes"/>
    <property type="match status" value="1"/>
</dbReference>
<organism evidence="3 4">
    <name type="scientific">Occultella glacieicola</name>
    <dbReference type="NCBI Taxonomy" id="2518684"/>
    <lineage>
        <taxon>Bacteria</taxon>
        <taxon>Bacillati</taxon>
        <taxon>Actinomycetota</taxon>
        <taxon>Actinomycetes</taxon>
        <taxon>Micrococcales</taxon>
        <taxon>Ruaniaceae</taxon>
        <taxon>Occultella</taxon>
    </lineage>
</organism>
<comment type="caution">
    <text evidence="3">The sequence shown here is derived from an EMBL/GenBank/DDBJ whole genome shotgun (WGS) entry which is preliminary data.</text>
</comment>
<sequence>MNTTDNTSSTDTTSSTTGTKTAASSRGPATAHRRVDEPLSALLGSVPSDGWSSSSPCEGWSARDVVRHLIETQREFLTGQDLDLGPAPDVDGDPAAGWSVHSARVSALLADPEVSARGFDGFFGPTTIGATFERFYVWDMVVHRWDIARATGTDEALTGYELDMIEAGAESFGPTLYMDGICGPAVVPPDGADRQTRLLARLGRAV</sequence>
<name>A0ABY2E263_9MICO</name>
<gene>
    <name evidence="3" type="ORF">EXU48_14335</name>
</gene>
<feature type="compositionally biased region" description="Low complexity" evidence="1">
    <location>
        <begin position="44"/>
        <end position="54"/>
    </location>
</feature>
<dbReference type="Proteomes" id="UP000504882">
    <property type="component" value="Unassembled WGS sequence"/>
</dbReference>
<dbReference type="InterPro" id="IPR024344">
    <property type="entry name" value="MDMPI_metal-binding"/>
</dbReference>
<evidence type="ECO:0000259" key="2">
    <source>
        <dbReference type="Pfam" id="PF11716"/>
    </source>
</evidence>
<reference evidence="3 4" key="1">
    <citation type="submission" date="2019-03" db="EMBL/GenBank/DDBJ databases">
        <title>Genomic features of bacteria from cold environments.</title>
        <authorList>
            <person name="Shen L."/>
        </authorList>
    </citation>
    <scope>NUCLEOTIDE SEQUENCE [LARGE SCALE GENOMIC DNA]</scope>
    <source>
        <strain evidence="4">T3246-1</strain>
    </source>
</reference>
<dbReference type="RefSeq" id="WP_133108328.1">
    <property type="nucleotide sequence ID" value="NZ_SMNA01000006.1"/>
</dbReference>
<dbReference type="InterPro" id="IPR017517">
    <property type="entry name" value="Maleyloyr_isom"/>
</dbReference>
<dbReference type="NCBIfam" id="TIGR03086">
    <property type="entry name" value="TIGR03086 family metal-binding protein"/>
    <property type="match status" value="1"/>
</dbReference>
<protein>
    <submittedName>
        <fullName evidence="3">TIGR03086 family protein</fullName>
    </submittedName>
</protein>
<evidence type="ECO:0000313" key="3">
    <source>
        <dbReference type="EMBL" id="TDE92698.1"/>
    </source>
</evidence>
<keyword evidence="4" id="KW-1185">Reference proteome</keyword>
<dbReference type="Pfam" id="PF11716">
    <property type="entry name" value="MDMPI_N"/>
    <property type="match status" value="1"/>
</dbReference>
<proteinExistence type="predicted"/>
<dbReference type="EMBL" id="SMNA01000006">
    <property type="protein sequence ID" value="TDE92698.1"/>
    <property type="molecule type" value="Genomic_DNA"/>
</dbReference>
<dbReference type="InterPro" id="IPR034660">
    <property type="entry name" value="DinB/YfiT-like"/>
</dbReference>
<feature type="domain" description="Mycothiol-dependent maleylpyruvate isomerase metal-binding" evidence="2">
    <location>
        <begin position="34"/>
        <end position="148"/>
    </location>
</feature>
<evidence type="ECO:0000313" key="4">
    <source>
        <dbReference type="Proteomes" id="UP000504882"/>
    </source>
</evidence>
<accession>A0ABY2E263</accession>
<dbReference type="Gene3D" id="1.20.120.450">
    <property type="entry name" value="dinb family like domain"/>
    <property type="match status" value="1"/>
</dbReference>
<dbReference type="InterPro" id="IPR017520">
    <property type="entry name" value="CHP03086"/>
</dbReference>
<dbReference type="NCBIfam" id="TIGR03083">
    <property type="entry name" value="maleylpyruvate isomerase family mycothiol-dependent enzyme"/>
    <property type="match status" value="1"/>
</dbReference>
<evidence type="ECO:0000256" key="1">
    <source>
        <dbReference type="SAM" id="MobiDB-lite"/>
    </source>
</evidence>
<feature type="region of interest" description="Disordered" evidence="1">
    <location>
        <begin position="1"/>
        <end position="54"/>
    </location>
</feature>